<feature type="compositionally biased region" description="Basic and acidic residues" evidence="1">
    <location>
        <begin position="77"/>
        <end position="87"/>
    </location>
</feature>
<dbReference type="EMBL" id="MNVO01000056">
    <property type="protein sequence ID" value="OIO31815.1"/>
    <property type="molecule type" value="Genomic_DNA"/>
</dbReference>
<feature type="compositionally biased region" description="Basic and acidic residues" evidence="1">
    <location>
        <begin position="26"/>
        <end position="35"/>
    </location>
</feature>
<name>A0A1J4VC51_9BACT</name>
<comment type="caution">
    <text evidence="2">The sequence shown here is derived from an EMBL/GenBank/DDBJ whole genome shotgun (WGS) entry which is preliminary data.</text>
</comment>
<feature type="compositionally biased region" description="Low complexity" evidence="1">
    <location>
        <begin position="36"/>
        <end position="45"/>
    </location>
</feature>
<organism evidence="2 3">
    <name type="scientific">Candidatus Nomurabacteria bacterium CG1_02_47_685</name>
    <dbReference type="NCBI Taxonomy" id="1805282"/>
    <lineage>
        <taxon>Bacteria</taxon>
        <taxon>Candidatus Nomuraibacteriota</taxon>
    </lineage>
</organism>
<gene>
    <name evidence="2" type="ORF">AUJ44_03940</name>
</gene>
<evidence type="ECO:0000313" key="3">
    <source>
        <dbReference type="Proteomes" id="UP000183206"/>
    </source>
</evidence>
<accession>A0A1J4VC51</accession>
<proteinExistence type="predicted"/>
<evidence type="ECO:0000256" key="1">
    <source>
        <dbReference type="SAM" id="MobiDB-lite"/>
    </source>
</evidence>
<dbReference type="STRING" id="1805282.AUJ44_03940"/>
<dbReference type="AlphaFoldDB" id="A0A1J4VC51"/>
<feature type="region of interest" description="Disordered" evidence="1">
    <location>
        <begin position="1"/>
        <end position="87"/>
    </location>
</feature>
<reference evidence="2 3" key="1">
    <citation type="journal article" date="2016" name="Environ. Microbiol.">
        <title>Genomic resolution of a cold subsurface aquifer community provides metabolic insights for novel microbes adapted to high CO concentrations.</title>
        <authorList>
            <person name="Probst A.J."/>
            <person name="Castelle C.J."/>
            <person name="Singh A."/>
            <person name="Brown C.T."/>
            <person name="Anantharaman K."/>
            <person name="Sharon I."/>
            <person name="Hug L.A."/>
            <person name="Burstein D."/>
            <person name="Emerson J.B."/>
            <person name="Thomas B.C."/>
            <person name="Banfield J.F."/>
        </authorList>
    </citation>
    <scope>NUCLEOTIDE SEQUENCE [LARGE SCALE GENOMIC DNA]</scope>
    <source>
        <strain evidence="2">CG1_02_47_685</strain>
    </source>
</reference>
<protein>
    <submittedName>
        <fullName evidence="2">Uncharacterized protein</fullName>
    </submittedName>
</protein>
<dbReference type="Proteomes" id="UP000183206">
    <property type="component" value="Unassembled WGS sequence"/>
</dbReference>
<evidence type="ECO:0000313" key="2">
    <source>
        <dbReference type="EMBL" id="OIO31815.1"/>
    </source>
</evidence>
<sequence>MMSEGVPQDSGQTNAFPADKDENEEKNEKKNEDRNNGQATAVHVTGGAGGVPPQGDGTGKFIRVHKDGTTERTNNLKPDDNWPPEHN</sequence>
<feature type="compositionally biased region" description="Gly residues" evidence="1">
    <location>
        <begin position="46"/>
        <end position="58"/>
    </location>
</feature>